<evidence type="ECO:0000313" key="1">
    <source>
        <dbReference type="EMBL" id="KRL63239.1"/>
    </source>
</evidence>
<dbReference type="Pfam" id="PF10078">
    <property type="entry name" value="DUF2316"/>
    <property type="match status" value="1"/>
</dbReference>
<sequence>MSLTADEAAATRDELQKNFDLAGVSLERAAKDLHSTPEHIQAVLNLHPARIEEPWILRNYLFKQILAQEKEPYPFSKLIGDPKRFGFLNDQFIDQGQLA</sequence>
<dbReference type="RefSeq" id="WP_057865975.1">
    <property type="nucleotide sequence ID" value="NZ_AZEY01000104.1"/>
</dbReference>
<name>A0A0R1S2C2_9LACO</name>
<comment type="caution">
    <text evidence="1">The sequence shown here is derived from an EMBL/GenBank/DDBJ whole genome shotgun (WGS) entry which is preliminary data.</text>
</comment>
<protein>
    <recommendedName>
        <fullName evidence="3">DUF2316 domain-containing protein</fullName>
    </recommendedName>
</protein>
<organism evidence="1 2">
    <name type="scientific">Lentilactobacillus diolivorans DSM 14421</name>
    <dbReference type="NCBI Taxonomy" id="1423739"/>
    <lineage>
        <taxon>Bacteria</taxon>
        <taxon>Bacillati</taxon>
        <taxon>Bacillota</taxon>
        <taxon>Bacilli</taxon>
        <taxon>Lactobacillales</taxon>
        <taxon>Lactobacillaceae</taxon>
        <taxon>Lentilactobacillus</taxon>
    </lineage>
</organism>
<dbReference type="AlphaFoldDB" id="A0A0R1S2C2"/>
<accession>A0A0R1S2C2</accession>
<dbReference type="PATRIC" id="fig|1423739.3.peg.1751"/>
<reference evidence="1 2" key="1">
    <citation type="journal article" date="2015" name="Genome Announc.">
        <title>Expanding the biotechnology potential of lactobacilli through comparative genomics of 213 strains and associated genera.</title>
        <authorList>
            <person name="Sun Z."/>
            <person name="Harris H.M."/>
            <person name="McCann A."/>
            <person name="Guo C."/>
            <person name="Argimon S."/>
            <person name="Zhang W."/>
            <person name="Yang X."/>
            <person name="Jeffery I.B."/>
            <person name="Cooney J.C."/>
            <person name="Kagawa T.F."/>
            <person name="Liu W."/>
            <person name="Song Y."/>
            <person name="Salvetti E."/>
            <person name="Wrobel A."/>
            <person name="Rasinkangas P."/>
            <person name="Parkhill J."/>
            <person name="Rea M.C."/>
            <person name="O'Sullivan O."/>
            <person name="Ritari J."/>
            <person name="Douillard F.P."/>
            <person name="Paul Ross R."/>
            <person name="Yang R."/>
            <person name="Briner A.E."/>
            <person name="Felis G.E."/>
            <person name="de Vos W.M."/>
            <person name="Barrangou R."/>
            <person name="Klaenhammer T.R."/>
            <person name="Caufield P.W."/>
            <person name="Cui Y."/>
            <person name="Zhang H."/>
            <person name="O'Toole P.W."/>
        </authorList>
    </citation>
    <scope>NUCLEOTIDE SEQUENCE [LARGE SCALE GENOMIC DNA]</scope>
    <source>
        <strain evidence="1 2">DSM 14421</strain>
    </source>
</reference>
<evidence type="ECO:0008006" key="3">
    <source>
        <dbReference type="Google" id="ProtNLM"/>
    </source>
</evidence>
<gene>
    <name evidence="1" type="ORF">FC85_GL001669</name>
</gene>
<dbReference type="Proteomes" id="UP000052013">
    <property type="component" value="Unassembled WGS sequence"/>
</dbReference>
<dbReference type="InterPro" id="IPR018757">
    <property type="entry name" value="DUF2316"/>
</dbReference>
<evidence type="ECO:0000313" key="2">
    <source>
        <dbReference type="Proteomes" id="UP000052013"/>
    </source>
</evidence>
<dbReference type="STRING" id="1423739.FC85_GL001669"/>
<dbReference type="EMBL" id="AZEY01000104">
    <property type="protein sequence ID" value="KRL63239.1"/>
    <property type="molecule type" value="Genomic_DNA"/>
</dbReference>
<proteinExistence type="predicted"/>